<comment type="function">
    <text evidence="6">Component of the 90S pre-ribosome involved in the maturation of rRNAs. Required for early cleavages of the pre-RNAs in the 40S ribosomal subunit maturation pathway.</text>
</comment>
<name>A0A150G5D6_GONPE</name>
<evidence type="ECO:0000256" key="4">
    <source>
        <dbReference type="ARBA" id="ARBA00022552"/>
    </source>
</evidence>
<feature type="region of interest" description="Disordered" evidence="7">
    <location>
        <begin position="130"/>
        <end position="154"/>
    </location>
</feature>
<dbReference type="OrthoDB" id="448446at2759"/>
<keyword evidence="4 6" id="KW-0698">rRNA processing</keyword>
<evidence type="ECO:0000256" key="2">
    <source>
        <dbReference type="ARBA" id="ARBA00009418"/>
    </source>
</evidence>
<feature type="region of interest" description="Disordered" evidence="7">
    <location>
        <begin position="1"/>
        <end position="22"/>
    </location>
</feature>
<evidence type="ECO:0000256" key="1">
    <source>
        <dbReference type="ARBA" id="ARBA00004604"/>
    </source>
</evidence>
<keyword evidence="9" id="KW-1185">Reference proteome</keyword>
<dbReference type="GO" id="GO:0030686">
    <property type="term" value="C:90S preribosome"/>
    <property type="evidence" value="ECO:0007669"/>
    <property type="project" value="TreeGrafter"/>
</dbReference>
<comment type="subunit">
    <text evidence="6">Associates with 90S and pre-40S pre-ribosomal particles.</text>
</comment>
<accession>A0A150G5D6</accession>
<evidence type="ECO:0000313" key="9">
    <source>
        <dbReference type="Proteomes" id="UP000075714"/>
    </source>
</evidence>
<dbReference type="AlphaFoldDB" id="A0A150G5D6"/>
<dbReference type="InterPro" id="IPR009292">
    <property type="entry name" value="RRP36"/>
</dbReference>
<keyword evidence="3 6" id="KW-0690">Ribosome biogenesis</keyword>
<keyword evidence="5 6" id="KW-0539">Nucleus</keyword>
<evidence type="ECO:0000256" key="7">
    <source>
        <dbReference type="SAM" id="MobiDB-lite"/>
    </source>
</evidence>
<evidence type="ECO:0000256" key="3">
    <source>
        <dbReference type="ARBA" id="ARBA00022517"/>
    </source>
</evidence>
<dbReference type="PANTHER" id="PTHR21738">
    <property type="entry name" value="RIBOSOMAL RNA PROCESSING PROTEIN 36 HOMOLOG"/>
    <property type="match status" value="1"/>
</dbReference>
<comment type="caution">
    <text evidence="8">The sequence shown here is derived from an EMBL/GenBank/DDBJ whole genome shotgun (WGS) entry which is preliminary data.</text>
</comment>
<sequence length="154" mass="17985">MAARDPGFRDPRFESTSGPPAKDAFRRRYAFLYDEMLPGEKAELQAKIKKEKNPKFKAKLQGELQRVNTTLRDEDLRRRTQKLESEWKAKERSAVASGKAPFYLKAAEKKKLALLAKYQELKERGKLDKFMEKRRKKNAAKDHRYLPSGRRGDI</sequence>
<keyword evidence="6" id="KW-0687">Ribonucleoprotein</keyword>
<gene>
    <name evidence="8" type="ORF">GPECTOR_58g545</name>
</gene>
<evidence type="ECO:0000256" key="6">
    <source>
        <dbReference type="RuleBase" id="RU368027"/>
    </source>
</evidence>
<evidence type="ECO:0000313" key="8">
    <source>
        <dbReference type="EMBL" id="KXZ45096.1"/>
    </source>
</evidence>
<reference evidence="9" key="1">
    <citation type="journal article" date="2016" name="Nat. Commun.">
        <title>The Gonium pectorale genome demonstrates co-option of cell cycle regulation during the evolution of multicellularity.</title>
        <authorList>
            <person name="Hanschen E.R."/>
            <person name="Marriage T.N."/>
            <person name="Ferris P.J."/>
            <person name="Hamaji T."/>
            <person name="Toyoda A."/>
            <person name="Fujiyama A."/>
            <person name="Neme R."/>
            <person name="Noguchi H."/>
            <person name="Minakuchi Y."/>
            <person name="Suzuki M."/>
            <person name="Kawai-Toyooka H."/>
            <person name="Smith D.R."/>
            <person name="Sparks H."/>
            <person name="Anderson J."/>
            <person name="Bakaric R."/>
            <person name="Luria V."/>
            <person name="Karger A."/>
            <person name="Kirschner M.W."/>
            <person name="Durand P.M."/>
            <person name="Michod R.E."/>
            <person name="Nozaki H."/>
            <person name="Olson B.J."/>
        </authorList>
    </citation>
    <scope>NUCLEOTIDE SEQUENCE [LARGE SCALE GENOMIC DNA]</scope>
    <source>
        <strain evidence="9">NIES-2863</strain>
    </source>
</reference>
<dbReference type="Proteomes" id="UP000075714">
    <property type="component" value="Unassembled WGS sequence"/>
</dbReference>
<organism evidence="8 9">
    <name type="scientific">Gonium pectorale</name>
    <name type="common">Green alga</name>
    <dbReference type="NCBI Taxonomy" id="33097"/>
    <lineage>
        <taxon>Eukaryota</taxon>
        <taxon>Viridiplantae</taxon>
        <taxon>Chlorophyta</taxon>
        <taxon>core chlorophytes</taxon>
        <taxon>Chlorophyceae</taxon>
        <taxon>CS clade</taxon>
        <taxon>Chlamydomonadales</taxon>
        <taxon>Volvocaceae</taxon>
        <taxon>Gonium</taxon>
    </lineage>
</organism>
<proteinExistence type="inferred from homology"/>
<evidence type="ECO:0000256" key="5">
    <source>
        <dbReference type="ARBA" id="ARBA00023242"/>
    </source>
</evidence>
<dbReference type="EMBL" id="LSYV01000059">
    <property type="protein sequence ID" value="KXZ45096.1"/>
    <property type="molecule type" value="Genomic_DNA"/>
</dbReference>
<comment type="similarity">
    <text evidence="2 6">Belongs to the RRP36 family.</text>
</comment>
<dbReference type="GO" id="GO:0000462">
    <property type="term" value="P:maturation of SSU-rRNA from tricistronic rRNA transcript (SSU-rRNA, 5.8S rRNA, LSU-rRNA)"/>
    <property type="evidence" value="ECO:0007669"/>
    <property type="project" value="TreeGrafter"/>
</dbReference>
<comment type="subcellular location">
    <subcellularLocation>
        <location evidence="1 6">Nucleus</location>
        <location evidence="1 6">Nucleolus</location>
    </subcellularLocation>
</comment>
<dbReference type="GO" id="GO:0005730">
    <property type="term" value="C:nucleolus"/>
    <property type="evidence" value="ECO:0007669"/>
    <property type="project" value="UniProtKB-SubCell"/>
</dbReference>
<protein>
    <recommendedName>
        <fullName evidence="6">rRNA biogenesis protein RRP36</fullName>
    </recommendedName>
</protein>
<dbReference type="STRING" id="33097.A0A150G5D6"/>
<feature type="compositionally biased region" description="Basic and acidic residues" evidence="7">
    <location>
        <begin position="139"/>
        <end position="154"/>
    </location>
</feature>
<dbReference type="Pfam" id="PF06102">
    <property type="entry name" value="RRP36"/>
    <property type="match status" value="1"/>
</dbReference>
<feature type="compositionally biased region" description="Basic and acidic residues" evidence="7">
    <location>
        <begin position="1"/>
        <end position="13"/>
    </location>
</feature>
<dbReference type="PANTHER" id="PTHR21738:SF0">
    <property type="entry name" value="RIBOSOMAL RNA PROCESSING PROTEIN 36 HOMOLOG"/>
    <property type="match status" value="1"/>
</dbReference>